<keyword evidence="4 6" id="KW-0168">Coated pit</keyword>
<dbReference type="GO" id="GO:0030130">
    <property type="term" value="C:clathrin coat of trans-Golgi network vesicle"/>
    <property type="evidence" value="ECO:0007669"/>
    <property type="project" value="InterPro"/>
</dbReference>
<dbReference type="RefSeq" id="XP_049178483.1">
    <property type="nucleotide sequence ID" value="XM_049325846.1"/>
</dbReference>
<evidence type="ECO:0000256" key="5">
    <source>
        <dbReference type="ARBA" id="ARBA00023329"/>
    </source>
</evidence>
<dbReference type="GeneID" id="73382025"/>
<evidence type="ECO:0000256" key="1">
    <source>
        <dbReference type="ARBA" id="ARBA00004180"/>
    </source>
</evidence>
<dbReference type="GO" id="GO:0005198">
    <property type="term" value="F:structural molecule activity"/>
    <property type="evidence" value="ECO:0007669"/>
    <property type="project" value="InterPro"/>
</dbReference>
<dbReference type="GO" id="GO:0030132">
    <property type="term" value="C:clathrin coat of coated pit"/>
    <property type="evidence" value="ECO:0007669"/>
    <property type="project" value="InterPro"/>
</dbReference>
<evidence type="ECO:0000313" key="9">
    <source>
        <dbReference type="Proteomes" id="UP001202479"/>
    </source>
</evidence>
<dbReference type="AlphaFoldDB" id="A0AAI9WW26"/>
<comment type="subcellular location">
    <subcellularLocation>
        <location evidence="1 6">Cytoplasmic vesicle membrane</location>
        <topology evidence="1 6">Peripheral membrane protein</topology>
        <orientation evidence="1 6">Cytoplasmic side</orientation>
    </subcellularLocation>
    <subcellularLocation>
        <location evidence="6">Membrane</location>
        <location evidence="6">Coated pit</location>
        <topology evidence="6">Peripheral membrane protein</topology>
        <orientation evidence="6">Cytoplasmic side</orientation>
    </subcellularLocation>
    <text evidence="6">Cytoplasmic face of coated pits and vesicles.</text>
</comment>
<dbReference type="PANTHER" id="PTHR10639:SF7">
    <property type="entry name" value="CLATHRIN LIGHT CHAIN"/>
    <property type="match status" value="1"/>
</dbReference>
<sequence>MADKFPELDSSVKNGGGDFGENSDFLSREKELLGDEFATDQDKKVLEDESDEEISEFKEQFPEVEGSGEPQKPTYDHQDEGNSDNDDFEGFSSATTKDYDLSQSQPIKEWKERRDLEINEREKVNKQKKQDILTKAQQTIDDFYENYNSKKDQQFKTVAKDQEEFLTKRDGFLKNGTLWDRVNELIDNVGELSKNDVDEATSSRDKTKFKEILKKLKGKTNVPGAGGYQE</sequence>
<dbReference type="Pfam" id="PF01086">
    <property type="entry name" value="Clathrin_lg_ch"/>
    <property type="match status" value="1"/>
</dbReference>
<dbReference type="GO" id="GO:0032050">
    <property type="term" value="F:clathrin heavy chain binding"/>
    <property type="evidence" value="ECO:0007669"/>
    <property type="project" value="TreeGrafter"/>
</dbReference>
<reference evidence="8" key="1">
    <citation type="journal article" date="2022" name="DNA Res.">
        <title>Genome analysis of five recently described species of the CUG-Ser clade uncovers Candida theae as a new hybrid lineage with pathogenic potential in the Candida parapsilosis species complex.</title>
        <authorList>
            <person name="Mixao V."/>
            <person name="Del Olmo V."/>
            <person name="Hegedusova E."/>
            <person name="Saus E."/>
            <person name="Pryszcz L."/>
            <person name="Cillingova A."/>
            <person name="Nosek J."/>
            <person name="Gabaldon T."/>
        </authorList>
    </citation>
    <scope>NUCLEOTIDE SEQUENCE</scope>
    <source>
        <strain evidence="8">CBS 10844</strain>
    </source>
</reference>
<protein>
    <recommendedName>
        <fullName evidence="6">Clathrin light chain</fullName>
    </recommendedName>
</protein>
<organism evidence="8 9">
    <name type="scientific">Candida oxycetoniae</name>
    <dbReference type="NCBI Taxonomy" id="497107"/>
    <lineage>
        <taxon>Eukaryota</taxon>
        <taxon>Fungi</taxon>
        <taxon>Dikarya</taxon>
        <taxon>Ascomycota</taxon>
        <taxon>Saccharomycotina</taxon>
        <taxon>Pichiomycetes</taxon>
        <taxon>Debaryomycetaceae</taxon>
        <taxon>Candida/Lodderomyces clade</taxon>
        <taxon>Candida</taxon>
    </lineage>
</organism>
<evidence type="ECO:0000256" key="7">
    <source>
        <dbReference type="SAM" id="MobiDB-lite"/>
    </source>
</evidence>
<keyword evidence="9" id="KW-1185">Reference proteome</keyword>
<evidence type="ECO:0000256" key="6">
    <source>
        <dbReference type="RuleBase" id="RU363137"/>
    </source>
</evidence>
<comment type="caution">
    <text evidence="8">The sequence shown here is derived from an EMBL/GenBank/DDBJ whole genome shotgun (WGS) entry which is preliminary data.</text>
</comment>
<keyword evidence="5 6" id="KW-0968">Cytoplasmic vesicle</keyword>
<dbReference type="EMBL" id="JAHUZD010000141">
    <property type="protein sequence ID" value="KAI3402736.2"/>
    <property type="molecule type" value="Genomic_DNA"/>
</dbReference>
<gene>
    <name evidence="8" type="ORF">KGF56_004410</name>
</gene>
<evidence type="ECO:0000256" key="4">
    <source>
        <dbReference type="ARBA" id="ARBA00023176"/>
    </source>
</evidence>
<name>A0AAI9WW26_9ASCO</name>
<keyword evidence="3 6" id="KW-0472">Membrane</keyword>
<comment type="similarity">
    <text evidence="2 6">Belongs to the clathrin light chain family.</text>
</comment>
<dbReference type="PANTHER" id="PTHR10639">
    <property type="entry name" value="CLATHRIN LIGHT CHAIN"/>
    <property type="match status" value="1"/>
</dbReference>
<dbReference type="GO" id="GO:0006886">
    <property type="term" value="P:intracellular protein transport"/>
    <property type="evidence" value="ECO:0007669"/>
    <property type="project" value="InterPro"/>
</dbReference>
<dbReference type="GO" id="GO:0072583">
    <property type="term" value="P:clathrin-dependent endocytosis"/>
    <property type="evidence" value="ECO:0007669"/>
    <property type="project" value="TreeGrafter"/>
</dbReference>
<dbReference type="Proteomes" id="UP001202479">
    <property type="component" value="Unassembled WGS sequence"/>
</dbReference>
<comment type="function">
    <text evidence="6">Clathrin is the major protein of the polyhedral coat of coated pits and vesicles.</text>
</comment>
<feature type="region of interest" description="Disordered" evidence="7">
    <location>
        <begin position="1"/>
        <end position="114"/>
    </location>
</feature>
<accession>A0AAI9WW26</accession>
<evidence type="ECO:0000256" key="3">
    <source>
        <dbReference type="ARBA" id="ARBA00023136"/>
    </source>
</evidence>
<evidence type="ECO:0000256" key="2">
    <source>
        <dbReference type="ARBA" id="ARBA00005263"/>
    </source>
</evidence>
<dbReference type="InterPro" id="IPR000996">
    <property type="entry name" value="Clathrin_L-chain"/>
</dbReference>
<evidence type="ECO:0000313" key="8">
    <source>
        <dbReference type="EMBL" id="KAI3402736.2"/>
    </source>
</evidence>
<feature type="compositionally biased region" description="Polar residues" evidence="7">
    <location>
        <begin position="92"/>
        <end position="106"/>
    </location>
</feature>
<proteinExistence type="inferred from homology"/>